<accession>A0AA38LC17</accession>
<evidence type="ECO:0000313" key="2">
    <source>
        <dbReference type="EMBL" id="KAH9319279.1"/>
    </source>
</evidence>
<dbReference type="EMBL" id="JAHRHJ020000004">
    <property type="protein sequence ID" value="KAH9319279.1"/>
    <property type="molecule type" value="Genomic_DNA"/>
</dbReference>
<protein>
    <submittedName>
        <fullName evidence="2">Uncharacterized protein</fullName>
    </submittedName>
</protein>
<gene>
    <name evidence="2" type="ORF">KI387_021048</name>
</gene>
<dbReference type="AlphaFoldDB" id="A0AA38LC17"/>
<feature type="non-terminal residue" evidence="2">
    <location>
        <position position="54"/>
    </location>
</feature>
<feature type="non-terminal residue" evidence="2">
    <location>
        <position position="1"/>
    </location>
</feature>
<feature type="compositionally biased region" description="Basic and acidic residues" evidence="1">
    <location>
        <begin position="41"/>
        <end position="54"/>
    </location>
</feature>
<feature type="region of interest" description="Disordered" evidence="1">
    <location>
        <begin position="34"/>
        <end position="54"/>
    </location>
</feature>
<keyword evidence="3" id="KW-1185">Reference proteome</keyword>
<organism evidence="2 3">
    <name type="scientific">Taxus chinensis</name>
    <name type="common">Chinese yew</name>
    <name type="synonym">Taxus wallichiana var. chinensis</name>
    <dbReference type="NCBI Taxonomy" id="29808"/>
    <lineage>
        <taxon>Eukaryota</taxon>
        <taxon>Viridiplantae</taxon>
        <taxon>Streptophyta</taxon>
        <taxon>Embryophyta</taxon>
        <taxon>Tracheophyta</taxon>
        <taxon>Spermatophyta</taxon>
        <taxon>Pinopsida</taxon>
        <taxon>Pinidae</taxon>
        <taxon>Conifers II</taxon>
        <taxon>Cupressales</taxon>
        <taxon>Taxaceae</taxon>
        <taxon>Taxus</taxon>
    </lineage>
</organism>
<evidence type="ECO:0000313" key="3">
    <source>
        <dbReference type="Proteomes" id="UP000824469"/>
    </source>
</evidence>
<comment type="caution">
    <text evidence="2">The sequence shown here is derived from an EMBL/GenBank/DDBJ whole genome shotgun (WGS) entry which is preliminary data.</text>
</comment>
<sequence>SLTDSPACTGALNPAPTTATNACCLANNLLQREFAEGNPPDQEHHQYSTQTDRW</sequence>
<proteinExistence type="predicted"/>
<reference evidence="2 3" key="1">
    <citation type="journal article" date="2021" name="Nat. Plants">
        <title>The Taxus genome provides insights into paclitaxel biosynthesis.</title>
        <authorList>
            <person name="Xiong X."/>
            <person name="Gou J."/>
            <person name="Liao Q."/>
            <person name="Li Y."/>
            <person name="Zhou Q."/>
            <person name="Bi G."/>
            <person name="Li C."/>
            <person name="Du R."/>
            <person name="Wang X."/>
            <person name="Sun T."/>
            <person name="Guo L."/>
            <person name="Liang H."/>
            <person name="Lu P."/>
            <person name="Wu Y."/>
            <person name="Zhang Z."/>
            <person name="Ro D.K."/>
            <person name="Shang Y."/>
            <person name="Huang S."/>
            <person name="Yan J."/>
        </authorList>
    </citation>
    <scope>NUCLEOTIDE SEQUENCE [LARGE SCALE GENOMIC DNA]</scope>
    <source>
        <strain evidence="2">Ta-2019</strain>
    </source>
</reference>
<dbReference type="Proteomes" id="UP000824469">
    <property type="component" value="Unassembled WGS sequence"/>
</dbReference>
<name>A0AA38LC17_TAXCH</name>
<evidence type="ECO:0000256" key="1">
    <source>
        <dbReference type="SAM" id="MobiDB-lite"/>
    </source>
</evidence>